<gene>
    <name evidence="2" type="ORF">R1sor_000459</name>
</gene>
<feature type="compositionally biased region" description="Basic and acidic residues" evidence="1">
    <location>
        <begin position="122"/>
        <end position="132"/>
    </location>
</feature>
<accession>A0ABD3GVJ6</accession>
<feature type="compositionally biased region" description="Polar residues" evidence="1">
    <location>
        <begin position="100"/>
        <end position="109"/>
    </location>
</feature>
<organism evidence="2 3">
    <name type="scientific">Riccia sorocarpa</name>
    <dbReference type="NCBI Taxonomy" id="122646"/>
    <lineage>
        <taxon>Eukaryota</taxon>
        <taxon>Viridiplantae</taxon>
        <taxon>Streptophyta</taxon>
        <taxon>Embryophyta</taxon>
        <taxon>Marchantiophyta</taxon>
        <taxon>Marchantiopsida</taxon>
        <taxon>Marchantiidae</taxon>
        <taxon>Marchantiales</taxon>
        <taxon>Ricciaceae</taxon>
        <taxon>Riccia</taxon>
    </lineage>
</organism>
<protein>
    <submittedName>
        <fullName evidence="2">Uncharacterized protein</fullName>
    </submittedName>
</protein>
<keyword evidence="3" id="KW-1185">Reference proteome</keyword>
<reference evidence="2 3" key="1">
    <citation type="submission" date="2024-09" db="EMBL/GenBank/DDBJ databases">
        <title>Chromosome-scale assembly of Riccia sorocarpa.</title>
        <authorList>
            <person name="Paukszto L."/>
        </authorList>
    </citation>
    <scope>NUCLEOTIDE SEQUENCE [LARGE SCALE GENOMIC DNA]</scope>
    <source>
        <strain evidence="2">LP-2024</strain>
        <tissue evidence="2">Aerial parts of the thallus</tissue>
    </source>
</reference>
<sequence>MTKSLGPLKRKVSSSLAKQTLYDKRSGESDSTELDKDYSSQADDKSLDSGKIFGSSPRPQGVVISTSRSVAAVMPGVSGSCSPRTPSPFSLSGKREAAEPQSSRQPKAQRSTRLRQPKRKVRFSDDASQRREDELKDCLASSSKLLSSNNTLFLEIPLAASLHNVELWETTSTSIPQMILVKICEAQPPSPNNGLPLPRASLSRFQSKLVPSASSHSPGISEPAMSIILRLLQEPRSRNSANRDFPSEKYMTAGWCEEVSSVCDETSSCVLDSGDQSTPHLVFESQVLEFQQIWSSKTLQMAEVAACMLMHNDFHFLPLVL</sequence>
<evidence type="ECO:0000313" key="3">
    <source>
        <dbReference type="Proteomes" id="UP001633002"/>
    </source>
</evidence>
<feature type="compositionally biased region" description="Polar residues" evidence="1">
    <location>
        <begin position="79"/>
        <end position="90"/>
    </location>
</feature>
<name>A0ABD3GVJ6_9MARC</name>
<feature type="compositionally biased region" description="Basic residues" evidence="1">
    <location>
        <begin position="110"/>
        <end position="121"/>
    </location>
</feature>
<feature type="compositionally biased region" description="Basic and acidic residues" evidence="1">
    <location>
        <begin position="21"/>
        <end position="48"/>
    </location>
</feature>
<comment type="caution">
    <text evidence="2">The sequence shown here is derived from an EMBL/GenBank/DDBJ whole genome shotgun (WGS) entry which is preliminary data.</text>
</comment>
<evidence type="ECO:0000313" key="2">
    <source>
        <dbReference type="EMBL" id="KAL3682437.1"/>
    </source>
</evidence>
<dbReference type="Proteomes" id="UP001633002">
    <property type="component" value="Unassembled WGS sequence"/>
</dbReference>
<feature type="region of interest" description="Disordered" evidence="1">
    <location>
        <begin position="1"/>
        <end position="132"/>
    </location>
</feature>
<evidence type="ECO:0000256" key="1">
    <source>
        <dbReference type="SAM" id="MobiDB-lite"/>
    </source>
</evidence>
<dbReference type="AlphaFoldDB" id="A0ABD3GVJ6"/>
<proteinExistence type="predicted"/>
<dbReference type="EMBL" id="JBJQOH010000006">
    <property type="protein sequence ID" value="KAL3682437.1"/>
    <property type="molecule type" value="Genomic_DNA"/>
</dbReference>